<keyword evidence="1" id="KW-0472">Membrane</keyword>
<dbReference type="CDD" id="cd02947">
    <property type="entry name" value="TRX_family"/>
    <property type="match status" value="1"/>
</dbReference>
<evidence type="ECO:0000259" key="2">
    <source>
        <dbReference type="PROSITE" id="PS51352"/>
    </source>
</evidence>
<proteinExistence type="predicted"/>
<evidence type="ECO:0000256" key="1">
    <source>
        <dbReference type="SAM" id="Phobius"/>
    </source>
</evidence>
<dbReference type="SUPFAM" id="SSF52833">
    <property type="entry name" value="Thioredoxin-like"/>
    <property type="match status" value="1"/>
</dbReference>
<accession>A0A7C3WRF5</accession>
<dbReference type="PANTHER" id="PTHR45663">
    <property type="entry name" value="GEO12009P1"/>
    <property type="match status" value="1"/>
</dbReference>
<sequence length="163" mass="18726">MVPFQPDGRRTLSSHLDIGFGRIIFRKYPKSSKTGIKEVLMGQFRKWFGVIFPLLLILGAPFPAWSEGSPKAKPALYEFGAKTCLPCLQMQKVMAELKASHGDKVEFRMIYADEERDLFRQYRIMLIPTQVFLNAEGQEVDRHIGPLTKEEVLQKLKDLKLIN</sequence>
<gene>
    <name evidence="3" type="ORF">ENV62_07560</name>
</gene>
<reference evidence="3" key="1">
    <citation type="journal article" date="2020" name="mSystems">
        <title>Genome- and Community-Level Interaction Insights into Carbon Utilization and Element Cycling Functions of Hydrothermarchaeota in Hydrothermal Sediment.</title>
        <authorList>
            <person name="Zhou Z."/>
            <person name="Liu Y."/>
            <person name="Xu W."/>
            <person name="Pan J."/>
            <person name="Luo Z.H."/>
            <person name="Li M."/>
        </authorList>
    </citation>
    <scope>NUCLEOTIDE SEQUENCE [LARGE SCALE GENOMIC DNA]</scope>
    <source>
        <strain evidence="3">SpSt-776</strain>
    </source>
</reference>
<comment type="caution">
    <text evidence="3">The sequence shown here is derived from an EMBL/GenBank/DDBJ whole genome shotgun (WGS) entry which is preliminary data.</text>
</comment>
<dbReference type="PROSITE" id="PS51352">
    <property type="entry name" value="THIOREDOXIN_2"/>
    <property type="match status" value="1"/>
</dbReference>
<feature type="domain" description="Thioredoxin" evidence="2">
    <location>
        <begin position="56"/>
        <end position="161"/>
    </location>
</feature>
<evidence type="ECO:0000313" key="3">
    <source>
        <dbReference type="EMBL" id="HGB15074.1"/>
    </source>
</evidence>
<dbReference type="PANTHER" id="PTHR45663:SF11">
    <property type="entry name" value="GEO12009P1"/>
    <property type="match status" value="1"/>
</dbReference>
<dbReference type="EMBL" id="DTHB01000049">
    <property type="protein sequence ID" value="HGB15074.1"/>
    <property type="molecule type" value="Genomic_DNA"/>
</dbReference>
<dbReference type="InterPro" id="IPR036249">
    <property type="entry name" value="Thioredoxin-like_sf"/>
</dbReference>
<protein>
    <submittedName>
        <fullName evidence="3">Thioredoxin</fullName>
    </submittedName>
</protein>
<dbReference type="Pfam" id="PF00085">
    <property type="entry name" value="Thioredoxin"/>
    <property type="match status" value="1"/>
</dbReference>
<keyword evidence="1" id="KW-1133">Transmembrane helix</keyword>
<dbReference type="Gene3D" id="3.40.30.10">
    <property type="entry name" value="Glutaredoxin"/>
    <property type="match status" value="1"/>
</dbReference>
<dbReference type="InterPro" id="IPR013766">
    <property type="entry name" value="Thioredoxin_domain"/>
</dbReference>
<organism evidence="3">
    <name type="scientific">Desulfobacca acetoxidans</name>
    <dbReference type="NCBI Taxonomy" id="60893"/>
    <lineage>
        <taxon>Bacteria</taxon>
        <taxon>Pseudomonadati</taxon>
        <taxon>Thermodesulfobacteriota</taxon>
        <taxon>Desulfobaccia</taxon>
        <taxon>Desulfobaccales</taxon>
        <taxon>Desulfobaccaceae</taxon>
        <taxon>Desulfobacca</taxon>
    </lineage>
</organism>
<feature type="transmembrane region" description="Helical" evidence="1">
    <location>
        <begin position="47"/>
        <end position="65"/>
    </location>
</feature>
<name>A0A7C3WRF5_9BACT</name>
<dbReference type="GO" id="GO:0005829">
    <property type="term" value="C:cytosol"/>
    <property type="evidence" value="ECO:0007669"/>
    <property type="project" value="TreeGrafter"/>
</dbReference>
<keyword evidence="1" id="KW-0812">Transmembrane</keyword>
<dbReference type="GO" id="GO:0015035">
    <property type="term" value="F:protein-disulfide reductase activity"/>
    <property type="evidence" value="ECO:0007669"/>
    <property type="project" value="TreeGrafter"/>
</dbReference>
<dbReference type="AlphaFoldDB" id="A0A7C3WRF5"/>
<dbReference type="GO" id="GO:0045454">
    <property type="term" value="P:cell redox homeostasis"/>
    <property type="evidence" value="ECO:0007669"/>
    <property type="project" value="TreeGrafter"/>
</dbReference>